<dbReference type="PANTHER" id="PTHR34387:SF2">
    <property type="entry name" value="SLR1258 PROTEIN"/>
    <property type="match status" value="1"/>
</dbReference>
<dbReference type="Gene3D" id="3.30.110.170">
    <property type="entry name" value="Protein of unknown function (DUF541), domain 1"/>
    <property type="match status" value="1"/>
</dbReference>
<dbReference type="AlphaFoldDB" id="A0A248TEZ6"/>
<sequence>MTMYPYSYNEVRNKERRLHVNGLGRLSVQPDIATIHIGVISENEKIQIAEKENTQATESFLSALKQAGINEKQIQTTHFNVHPIYHQQDDSSQISGYQVTNEVRVTVSQLNQIGTIIALAMEHGANQINSLEFGLTEKQKWYYKALNEALVDAISKAQSIANVLNVTVDLTPIKITEDSRQIQPFTQKIALQSIASPPIEPGEIIVEAIITAVFRYS</sequence>
<gene>
    <name evidence="1" type="ORF">CKF48_05080</name>
</gene>
<evidence type="ECO:0000313" key="1">
    <source>
        <dbReference type="EMBL" id="ASV66746.1"/>
    </source>
</evidence>
<evidence type="ECO:0008006" key="3">
    <source>
        <dbReference type="Google" id="ProtNLM"/>
    </source>
</evidence>
<dbReference type="GO" id="GO:0006974">
    <property type="term" value="P:DNA damage response"/>
    <property type="evidence" value="ECO:0007669"/>
    <property type="project" value="TreeGrafter"/>
</dbReference>
<dbReference type="InterPro" id="IPR052022">
    <property type="entry name" value="26kDa_periplasmic_antigen"/>
</dbReference>
<dbReference type="PANTHER" id="PTHR34387">
    <property type="entry name" value="SLR1258 PROTEIN"/>
    <property type="match status" value="1"/>
</dbReference>
<keyword evidence="2" id="KW-1185">Reference proteome</keyword>
<dbReference type="EMBL" id="CP022983">
    <property type="protein sequence ID" value="ASV66746.1"/>
    <property type="molecule type" value="Genomic_DNA"/>
</dbReference>
<dbReference type="Proteomes" id="UP000215137">
    <property type="component" value="Chromosome"/>
</dbReference>
<dbReference type="InterPro" id="IPR007497">
    <property type="entry name" value="SIMPL/DUF541"/>
</dbReference>
<protein>
    <recommendedName>
        <fullName evidence="3">SIMPL domain-containing protein</fullName>
    </recommendedName>
</protein>
<proteinExistence type="predicted"/>
<dbReference type="KEGG" id="bko:CKF48_05080"/>
<organism evidence="1 2">
    <name type="scientific">Cytobacillus kochii</name>
    <dbReference type="NCBI Taxonomy" id="859143"/>
    <lineage>
        <taxon>Bacteria</taxon>
        <taxon>Bacillati</taxon>
        <taxon>Bacillota</taxon>
        <taxon>Bacilli</taxon>
        <taxon>Bacillales</taxon>
        <taxon>Bacillaceae</taxon>
        <taxon>Cytobacillus</taxon>
    </lineage>
</organism>
<accession>A0A248TEZ6</accession>
<evidence type="ECO:0000313" key="2">
    <source>
        <dbReference type="Proteomes" id="UP000215137"/>
    </source>
</evidence>
<name>A0A248TEZ6_9BACI</name>
<dbReference type="Pfam" id="PF04402">
    <property type="entry name" value="SIMPL"/>
    <property type="match status" value="1"/>
</dbReference>
<dbReference type="Gene3D" id="3.30.70.2970">
    <property type="entry name" value="Protein of unknown function (DUF541), domain 2"/>
    <property type="match status" value="1"/>
</dbReference>
<reference evidence="1 2" key="1">
    <citation type="submission" date="2017-08" db="EMBL/GenBank/DDBJ databases">
        <title>Complete Genome Sequence of Bacillus kochii Oregon-R-modENCODE STRAIN BDGP4, isolated from Drosophila melanogaster gut.</title>
        <authorList>
            <person name="Wan K.H."/>
            <person name="Yu C."/>
            <person name="Park S."/>
            <person name="Hammonds A.S."/>
            <person name="Booth B.W."/>
            <person name="Celniker S.E."/>
        </authorList>
    </citation>
    <scope>NUCLEOTIDE SEQUENCE [LARGE SCALE GENOMIC DNA]</scope>
    <source>
        <strain evidence="1 2">BDGP4</strain>
    </source>
</reference>